<dbReference type="Proteomes" id="UP000664859">
    <property type="component" value="Unassembled WGS sequence"/>
</dbReference>
<name>A0A835Z2I4_9STRA</name>
<evidence type="ECO:0008006" key="3">
    <source>
        <dbReference type="Google" id="ProtNLM"/>
    </source>
</evidence>
<dbReference type="InterPro" id="IPR052050">
    <property type="entry name" value="SecEffector_AnkRepeat"/>
</dbReference>
<dbReference type="InterPro" id="IPR036770">
    <property type="entry name" value="Ankyrin_rpt-contain_sf"/>
</dbReference>
<dbReference type="SUPFAM" id="SSF140860">
    <property type="entry name" value="Pseudo ankyrin repeat-like"/>
    <property type="match status" value="1"/>
</dbReference>
<dbReference type="OrthoDB" id="548202at2759"/>
<protein>
    <recommendedName>
        <fullName evidence="3">Ankyrin repeat protein</fullName>
    </recommendedName>
</protein>
<dbReference type="AlphaFoldDB" id="A0A835Z2I4"/>
<sequence length="253" mass="28483">MVASLPLIQWAIANGCKETTKLLWSAVIRSPFEVVLYLHALGAQWGIDAFRDTWLCRTAAERGHLEMLQWVRAQGFAWGTCTSTAAARRGHLEVLRLVVMSFTSVAKSVAEFARRASCSICSCWRFIKVSSRTASGTDMWTKVFEFLPHGRYLQLSSWLQDIGYPLDPSACMSAVHVGRLDILQWLRERGCPWDGERTMRHVTSLRVTAVSCQKQLSTAEWALANGCPCSDDCRARIRDLRRELDAAEARRSA</sequence>
<dbReference type="EMBL" id="JAFCMP010000168">
    <property type="protein sequence ID" value="KAG5184432.1"/>
    <property type="molecule type" value="Genomic_DNA"/>
</dbReference>
<dbReference type="Gene3D" id="1.25.40.20">
    <property type="entry name" value="Ankyrin repeat-containing domain"/>
    <property type="match status" value="1"/>
</dbReference>
<evidence type="ECO:0000313" key="2">
    <source>
        <dbReference type="Proteomes" id="UP000664859"/>
    </source>
</evidence>
<proteinExistence type="predicted"/>
<dbReference type="PANTHER" id="PTHR46586:SF3">
    <property type="entry name" value="ANKYRIN REPEAT-CONTAINING PROTEIN"/>
    <property type="match status" value="1"/>
</dbReference>
<reference evidence="1" key="1">
    <citation type="submission" date="2021-02" db="EMBL/GenBank/DDBJ databases">
        <title>First Annotated Genome of the Yellow-green Alga Tribonema minus.</title>
        <authorList>
            <person name="Mahan K.M."/>
        </authorList>
    </citation>
    <scope>NUCLEOTIDE SEQUENCE</scope>
    <source>
        <strain evidence="1">UTEX B ZZ1240</strain>
    </source>
</reference>
<evidence type="ECO:0000313" key="1">
    <source>
        <dbReference type="EMBL" id="KAG5184432.1"/>
    </source>
</evidence>
<keyword evidence="2" id="KW-1185">Reference proteome</keyword>
<accession>A0A835Z2I4</accession>
<gene>
    <name evidence="1" type="ORF">JKP88DRAFT_277227</name>
</gene>
<comment type="caution">
    <text evidence="1">The sequence shown here is derived from an EMBL/GenBank/DDBJ whole genome shotgun (WGS) entry which is preliminary data.</text>
</comment>
<organism evidence="1 2">
    <name type="scientific">Tribonema minus</name>
    <dbReference type="NCBI Taxonomy" id="303371"/>
    <lineage>
        <taxon>Eukaryota</taxon>
        <taxon>Sar</taxon>
        <taxon>Stramenopiles</taxon>
        <taxon>Ochrophyta</taxon>
        <taxon>PX clade</taxon>
        <taxon>Xanthophyceae</taxon>
        <taxon>Tribonematales</taxon>
        <taxon>Tribonemataceae</taxon>
        <taxon>Tribonema</taxon>
    </lineage>
</organism>
<dbReference type="PANTHER" id="PTHR46586">
    <property type="entry name" value="ANKYRIN REPEAT-CONTAINING PROTEIN"/>
    <property type="match status" value="1"/>
</dbReference>